<comment type="caution">
    <text evidence="1">The sequence shown here is derived from an EMBL/GenBank/DDBJ whole genome shotgun (WGS) entry which is preliminary data.</text>
</comment>
<dbReference type="Proteomes" id="UP000298324">
    <property type="component" value="Unassembled WGS sequence"/>
</dbReference>
<organism evidence="1 2">
    <name type="scientific">Pelotomaculum schinkii</name>
    <dbReference type="NCBI Taxonomy" id="78350"/>
    <lineage>
        <taxon>Bacteria</taxon>
        <taxon>Bacillati</taxon>
        <taxon>Bacillota</taxon>
        <taxon>Clostridia</taxon>
        <taxon>Eubacteriales</taxon>
        <taxon>Desulfotomaculaceae</taxon>
        <taxon>Pelotomaculum</taxon>
    </lineage>
</organism>
<evidence type="ECO:0000313" key="1">
    <source>
        <dbReference type="EMBL" id="TEB07854.1"/>
    </source>
</evidence>
<name>A0A4Y7RFT6_9FIRM</name>
<dbReference type="AlphaFoldDB" id="A0A4Y7RFT6"/>
<accession>A0A4Y7RFT6</accession>
<protein>
    <submittedName>
        <fullName evidence="1">Uncharacterized protein</fullName>
    </submittedName>
</protein>
<dbReference type="EMBL" id="QFGA01000001">
    <property type="protein sequence ID" value="TEB07854.1"/>
    <property type="molecule type" value="Genomic_DNA"/>
</dbReference>
<sequence length="135" mass="15633">MLQREREDKTNEIKELCPSGIKSFFQCLEDWLSDLIEEQMISTSYEVVTVNKQKSGAYKTKRFKLKTGEDEIEFIPNGRTIVGATGKIEMKTKKGNIFFIRDRDGIWKQVISKTPFNVETLTKPYFRGLLKSVLS</sequence>
<keyword evidence="2" id="KW-1185">Reference proteome</keyword>
<reference evidence="1 2" key="1">
    <citation type="journal article" date="2018" name="Environ. Microbiol.">
        <title>Novel energy conservation strategies and behaviour of Pelotomaculum schinkii driving syntrophic propionate catabolism.</title>
        <authorList>
            <person name="Hidalgo-Ahumada C.A.P."/>
            <person name="Nobu M.K."/>
            <person name="Narihiro T."/>
            <person name="Tamaki H."/>
            <person name="Liu W.T."/>
            <person name="Kamagata Y."/>
            <person name="Stams A.J.M."/>
            <person name="Imachi H."/>
            <person name="Sousa D.Z."/>
        </authorList>
    </citation>
    <scope>NUCLEOTIDE SEQUENCE [LARGE SCALE GENOMIC DNA]</scope>
    <source>
        <strain evidence="1 2">HH</strain>
    </source>
</reference>
<evidence type="ECO:0000313" key="2">
    <source>
        <dbReference type="Proteomes" id="UP000298324"/>
    </source>
</evidence>
<proteinExistence type="predicted"/>
<gene>
    <name evidence="1" type="ORF">Psch_01409</name>
</gene>